<dbReference type="GO" id="GO:0005385">
    <property type="term" value="F:zinc ion transmembrane transporter activity"/>
    <property type="evidence" value="ECO:0007669"/>
    <property type="project" value="TreeGrafter"/>
</dbReference>
<gene>
    <name evidence="6" type="ORF">ILUMI_25494</name>
</gene>
<feature type="transmembrane region" description="Helical" evidence="5">
    <location>
        <begin position="308"/>
        <end position="327"/>
    </location>
</feature>
<protein>
    <submittedName>
        <fullName evidence="6">Uncharacterized protein</fullName>
    </submittedName>
</protein>
<dbReference type="GO" id="GO:0005886">
    <property type="term" value="C:plasma membrane"/>
    <property type="evidence" value="ECO:0007669"/>
    <property type="project" value="TreeGrafter"/>
</dbReference>
<comment type="subcellular location">
    <subcellularLocation>
        <location evidence="1">Membrane</location>
        <topology evidence="1">Multi-pass membrane protein</topology>
    </subcellularLocation>
</comment>
<feature type="transmembrane region" description="Helical" evidence="5">
    <location>
        <begin position="52"/>
        <end position="76"/>
    </location>
</feature>
<dbReference type="EMBL" id="VTPC01090931">
    <property type="protein sequence ID" value="KAF2880675.1"/>
    <property type="molecule type" value="Genomic_DNA"/>
</dbReference>
<evidence type="ECO:0000256" key="3">
    <source>
        <dbReference type="ARBA" id="ARBA00022989"/>
    </source>
</evidence>
<dbReference type="OrthoDB" id="448280at2759"/>
<feature type="transmembrane region" description="Helical" evidence="5">
    <location>
        <begin position="271"/>
        <end position="296"/>
    </location>
</feature>
<feature type="transmembrane region" description="Helical" evidence="5">
    <location>
        <begin position="371"/>
        <end position="390"/>
    </location>
</feature>
<proteinExistence type="predicted"/>
<name>A0A8K0CBL8_IGNLU</name>
<organism evidence="6 7">
    <name type="scientific">Ignelater luminosus</name>
    <name type="common">Cucubano</name>
    <name type="synonym">Pyrophorus luminosus</name>
    <dbReference type="NCBI Taxonomy" id="2038154"/>
    <lineage>
        <taxon>Eukaryota</taxon>
        <taxon>Metazoa</taxon>
        <taxon>Ecdysozoa</taxon>
        <taxon>Arthropoda</taxon>
        <taxon>Hexapoda</taxon>
        <taxon>Insecta</taxon>
        <taxon>Pterygota</taxon>
        <taxon>Neoptera</taxon>
        <taxon>Endopterygota</taxon>
        <taxon>Coleoptera</taxon>
        <taxon>Polyphaga</taxon>
        <taxon>Elateriformia</taxon>
        <taxon>Elateroidea</taxon>
        <taxon>Elateridae</taxon>
        <taxon>Agrypninae</taxon>
        <taxon>Pyrophorini</taxon>
        <taxon>Ignelater</taxon>
    </lineage>
</organism>
<dbReference type="InterPro" id="IPR003689">
    <property type="entry name" value="ZIP"/>
</dbReference>
<comment type="caution">
    <text evidence="6">The sequence shown here is derived from an EMBL/GenBank/DDBJ whole genome shotgun (WGS) entry which is preliminary data.</text>
</comment>
<evidence type="ECO:0000256" key="2">
    <source>
        <dbReference type="ARBA" id="ARBA00022692"/>
    </source>
</evidence>
<accession>A0A8K0CBL8</accession>
<dbReference type="Proteomes" id="UP000801492">
    <property type="component" value="Unassembled WGS sequence"/>
</dbReference>
<evidence type="ECO:0000256" key="5">
    <source>
        <dbReference type="SAM" id="Phobius"/>
    </source>
</evidence>
<dbReference type="AlphaFoldDB" id="A0A8K0CBL8"/>
<keyword evidence="3 5" id="KW-1133">Transmembrane helix</keyword>
<feature type="transmembrane region" description="Helical" evidence="5">
    <location>
        <begin position="6"/>
        <end position="32"/>
    </location>
</feature>
<sequence length="394" mass="44270">MDIIAVKVIVALLFGLIRFVFGIFPIKVYKWLKSGKSEQIQSAVNERKQKTLLYIVAVVQSFGGGVLFATTFLHMMPAVYYSVEELREFGIIEADYPYSQLVVSLGFFTVYFAEEVSQWLISKTPDKPFKKHSKGRVSSTTTIVSIEKEIPPEFTKIPNGMAFEVEKKNEKNNNFCEKNEKYIEDNVTNELVIDSIDQSVQTDNDENLKISENLENNLGLKHEENKEVEEFIEEEVKTQQQILRCFLMIMALSLHAIFEGLAIGLQRSITSIWYLFTAVSIHSATILFCIGMEVVCLGTSPRSTMIHMSILSSTSPFGVLLGLVITLTTDLHTRAKSLAIVLLEGLSAGTILYITFFEILSREKGRKGCRVLRAISIGAGFTLMALLQCLKIDT</sequence>
<evidence type="ECO:0000313" key="7">
    <source>
        <dbReference type="Proteomes" id="UP000801492"/>
    </source>
</evidence>
<evidence type="ECO:0000313" key="6">
    <source>
        <dbReference type="EMBL" id="KAF2880675.1"/>
    </source>
</evidence>
<keyword evidence="7" id="KW-1185">Reference proteome</keyword>
<feature type="transmembrane region" description="Helical" evidence="5">
    <location>
        <begin position="245"/>
        <end position="265"/>
    </location>
</feature>
<dbReference type="PANTHER" id="PTHR11040:SF203">
    <property type="entry name" value="FI18611P1-RELATED"/>
    <property type="match status" value="1"/>
</dbReference>
<keyword evidence="2 5" id="KW-0812">Transmembrane</keyword>
<keyword evidence="4 5" id="KW-0472">Membrane</keyword>
<dbReference type="PANTHER" id="PTHR11040">
    <property type="entry name" value="ZINC/IRON TRANSPORTER"/>
    <property type="match status" value="1"/>
</dbReference>
<feature type="transmembrane region" description="Helical" evidence="5">
    <location>
        <begin position="339"/>
        <end position="359"/>
    </location>
</feature>
<evidence type="ECO:0000256" key="4">
    <source>
        <dbReference type="ARBA" id="ARBA00023136"/>
    </source>
</evidence>
<dbReference type="Pfam" id="PF02535">
    <property type="entry name" value="Zip"/>
    <property type="match status" value="1"/>
</dbReference>
<reference evidence="6" key="1">
    <citation type="submission" date="2019-08" db="EMBL/GenBank/DDBJ databases">
        <title>The genome of the North American firefly Photinus pyralis.</title>
        <authorList>
            <consortium name="Photinus pyralis genome working group"/>
            <person name="Fallon T.R."/>
            <person name="Sander Lower S.E."/>
            <person name="Weng J.-K."/>
        </authorList>
    </citation>
    <scope>NUCLEOTIDE SEQUENCE</scope>
    <source>
        <strain evidence="6">TRF0915ILg1</strain>
        <tissue evidence="6">Whole body</tissue>
    </source>
</reference>
<evidence type="ECO:0000256" key="1">
    <source>
        <dbReference type="ARBA" id="ARBA00004141"/>
    </source>
</evidence>